<evidence type="ECO:0000256" key="6">
    <source>
        <dbReference type="ARBA" id="ARBA00022777"/>
    </source>
</evidence>
<dbReference type="PROSITE" id="PS50113">
    <property type="entry name" value="PAC"/>
    <property type="match status" value="5"/>
</dbReference>
<feature type="domain" description="PAC" evidence="13">
    <location>
        <begin position="937"/>
        <end position="989"/>
    </location>
</feature>
<dbReference type="InterPro" id="IPR003661">
    <property type="entry name" value="HisK_dim/P_dom"/>
</dbReference>
<feature type="domain" description="PAS" evidence="12">
    <location>
        <begin position="865"/>
        <end position="935"/>
    </location>
</feature>
<evidence type="ECO:0000259" key="12">
    <source>
        <dbReference type="PROSITE" id="PS50112"/>
    </source>
</evidence>
<dbReference type="CDD" id="cd00130">
    <property type="entry name" value="PAS"/>
    <property type="match status" value="4"/>
</dbReference>
<dbReference type="PROSITE" id="PS50109">
    <property type="entry name" value="HIS_KIN"/>
    <property type="match status" value="1"/>
</dbReference>
<keyword evidence="5" id="KW-0808">Transferase</keyword>
<dbReference type="SMART" id="SM00086">
    <property type="entry name" value="PAC"/>
    <property type="match status" value="5"/>
</dbReference>
<keyword evidence="9" id="KW-1133">Transmembrane helix</keyword>
<keyword evidence="9" id="KW-0472">Membrane</keyword>
<dbReference type="OrthoDB" id="518094at2"/>
<comment type="similarity">
    <text evidence="2">In the N-terminal section; belongs to the phytochrome family.</text>
</comment>
<feature type="domain" description="Phytochrome chromophore attachment site" evidence="10">
    <location>
        <begin position="422"/>
        <end position="558"/>
    </location>
</feature>
<evidence type="ECO:0000256" key="4">
    <source>
        <dbReference type="ARBA" id="ARBA00022553"/>
    </source>
</evidence>
<evidence type="ECO:0000259" key="14">
    <source>
        <dbReference type="PROSITE" id="PS51371"/>
    </source>
</evidence>
<feature type="domain" description="PAC" evidence="13">
    <location>
        <begin position="686"/>
        <end position="736"/>
    </location>
</feature>
<dbReference type="InterPro" id="IPR000644">
    <property type="entry name" value="CBS_dom"/>
</dbReference>
<dbReference type="FunFam" id="3.30.565.10:FF:000006">
    <property type="entry name" value="Sensor histidine kinase WalK"/>
    <property type="match status" value="1"/>
</dbReference>
<dbReference type="SUPFAM" id="SSF47384">
    <property type="entry name" value="Homodimeric domain of signal transducing histidine kinase"/>
    <property type="match status" value="1"/>
</dbReference>
<dbReference type="Gene3D" id="1.10.287.130">
    <property type="match status" value="1"/>
</dbReference>
<evidence type="ECO:0000256" key="1">
    <source>
        <dbReference type="ARBA" id="ARBA00000085"/>
    </source>
</evidence>
<dbReference type="SMART" id="SM00065">
    <property type="entry name" value="GAF"/>
    <property type="match status" value="1"/>
</dbReference>
<dbReference type="InterPro" id="IPR035965">
    <property type="entry name" value="PAS-like_dom_sf"/>
</dbReference>
<feature type="domain" description="PAC" evidence="13">
    <location>
        <begin position="812"/>
        <end position="864"/>
    </location>
</feature>
<evidence type="ECO:0000256" key="5">
    <source>
        <dbReference type="ARBA" id="ARBA00022679"/>
    </source>
</evidence>
<dbReference type="Pfam" id="PF08447">
    <property type="entry name" value="PAS_3"/>
    <property type="match status" value="1"/>
</dbReference>
<dbReference type="SMART" id="SM00091">
    <property type="entry name" value="PAS"/>
    <property type="match status" value="5"/>
</dbReference>
<keyword evidence="16" id="KW-1185">Reference proteome</keyword>
<evidence type="ECO:0000256" key="8">
    <source>
        <dbReference type="PROSITE-ProRule" id="PRU00703"/>
    </source>
</evidence>
<dbReference type="InterPro" id="IPR001610">
    <property type="entry name" value="PAC"/>
</dbReference>
<feature type="domain" description="PAS" evidence="12">
    <location>
        <begin position="276"/>
        <end position="347"/>
    </location>
</feature>
<dbReference type="CDD" id="cd16922">
    <property type="entry name" value="HATPase_EvgS-ArcB-TorS-like"/>
    <property type="match status" value="1"/>
</dbReference>
<keyword evidence="4" id="KW-0597">Phosphoprotein</keyword>
<dbReference type="InterPro" id="IPR016132">
    <property type="entry name" value="Phyto_chromo_attachment"/>
</dbReference>
<dbReference type="InterPro" id="IPR036890">
    <property type="entry name" value="HATPase_C_sf"/>
</dbReference>
<dbReference type="InterPro" id="IPR029016">
    <property type="entry name" value="GAF-like_dom_sf"/>
</dbReference>
<dbReference type="PRINTS" id="PR00344">
    <property type="entry name" value="BCTRLSENSOR"/>
</dbReference>
<dbReference type="SMART" id="SM00388">
    <property type="entry name" value="HisKA"/>
    <property type="match status" value="1"/>
</dbReference>
<keyword evidence="9" id="KW-0812">Transmembrane</keyword>
<dbReference type="Pfam" id="PF02518">
    <property type="entry name" value="HATPase_c"/>
    <property type="match status" value="1"/>
</dbReference>
<feature type="domain" description="CBS" evidence="14">
    <location>
        <begin position="7"/>
        <end position="66"/>
    </location>
</feature>
<keyword evidence="8" id="KW-0129">CBS domain</keyword>
<keyword evidence="7" id="KW-0902">Two-component regulatory system</keyword>
<dbReference type="InterPro" id="IPR013656">
    <property type="entry name" value="PAS_4"/>
</dbReference>
<dbReference type="SUPFAM" id="SSF55781">
    <property type="entry name" value="GAF domain-like"/>
    <property type="match status" value="1"/>
</dbReference>
<dbReference type="Gene3D" id="3.30.450.40">
    <property type="match status" value="1"/>
</dbReference>
<evidence type="ECO:0000256" key="9">
    <source>
        <dbReference type="SAM" id="Phobius"/>
    </source>
</evidence>
<gene>
    <name evidence="15" type="ORF">H1P_160005</name>
</gene>
<dbReference type="CDD" id="cd00082">
    <property type="entry name" value="HisKA"/>
    <property type="match status" value="1"/>
</dbReference>
<dbReference type="SUPFAM" id="SSF55785">
    <property type="entry name" value="PYP-like sensor domain (PAS domain)"/>
    <property type="match status" value="5"/>
</dbReference>
<dbReference type="AlphaFoldDB" id="A0A563VMI7"/>
<dbReference type="Gene3D" id="2.10.70.100">
    <property type="match status" value="1"/>
</dbReference>
<dbReference type="PANTHER" id="PTHR43304:SF1">
    <property type="entry name" value="PAC DOMAIN-CONTAINING PROTEIN"/>
    <property type="match status" value="1"/>
</dbReference>
<dbReference type="Pfam" id="PF00512">
    <property type="entry name" value="HisKA"/>
    <property type="match status" value="1"/>
</dbReference>
<evidence type="ECO:0000313" key="15">
    <source>
        <dbReference type="EMBL" id="VEP12666.1"/>
    </source>
</evidence>
<dbReference type="PANTHER" id="PTHR43304">
    <property type="entry name" value="PHYTOCHROME-LIKE PROTEIN CPH1"/>
    <property type="match status" value="1"/>
</dbReference>
<dbReference type="InterPro" id="IPR000700">
    <property type="entry name" value="PAS-assoc_C"/>
</dbReference>
<comment type="catalytic activity">
    <reaction evidence="1">
        <text>ATP + protein L-histidine = ADP + protein N-phospho-L-histidine.</text>
        <dbReference type="EC" id="2.7.13.3"/>
    </reaction>
</comment>
<evidence type="ECO:0000256" key="2">
    <source>
        <dbReference type="ARBA" id="ARBA00006402"/>
    </source>
</evidence>
<dbReference type="PROSITE" id="PS50046">
    <property type="entry name" value="PHYTOCHROME_2"/>
    <property type="match status" value="1"/>
</dbReference>
<dbReference type="Pfam" id="PF08448">
    <property type="entry name" value="PAS_4"/>
    <property type="match status" value="2"/>
</dbReference>
<keyword evidence="6 15" id="KW-0418">Kinase</keyword>
<feature type="domain" description="PAS" evidence="12">
    <location>
        <begin position="607"/>
        <end position="681"/>
    </location>
</feature>
<name>A0A563VMI7_9CYAN</name>
<organism evidence="15 16">
    <name type="scientific">Hyella patelloides LEGE 07179</name>
    <dbReference type="NCBI Taxonomy" id="945734"/>
    <lineage>
        <taxon>Bacteria</taxon>
        <taxon>Bacillati</taxon>
        <taxon>Cyanobacteriota</taxon>
        <taxon>Cyanophyceae</taxon>
        <taxon>Pleurocapsales</taxon>
        <taxon>Hyellaceae</taxon>
        <taxon>Hyella</taxon>
    </lineage>
</organism>
<dbReference type="RefSeq" id="WP_144864207.1">
    <property type="nucleotide sequence ID" value="NZ_LR213778.1"/>
</dbReference>
<dbReference type="InterPro" id="IPR036097">
    <property type="entry name" value="HisK_dim/P_sf"/>
</dbReference>
<dbReference type="EMBL" id="CAACVJ010000068">
    <property type="protein sequence ID" value="VEP12666.1"/>
    <property type="molecule type" value="Genomic_DNA"/>
</dbReference>
<dbReference type="SUPFAM" id="SSF55874">
    <property type="entry name" value="ATPase domain of HSP90 chaperone/DNA topoisomerase II/histidine kinase"/>
    <property type="match status" value="1"/>
</dbReference>
<reference evidence="15 16" key="1">
    <citation type="submission" date="2019-01" db="EMBL/GenBank/DDBJ databases">
        <authorList>
            <person name="Brito A."/>
        </authorList>
    </citation>
    <scope>NUCLEOTIDE SEQUENCE [LARGE SCALE GENOMIC DNA]</scope>
    <source>
        <strain evidence="15">1</strain>
    </source>
</reference>
<feature type="domain" description="PAC" evidence="13">
    <location>
        <begin position="346"/>
        <end position="402"/>
    </location>
</feature>
<evidence type="ECO:0000259" key="11">
    <source>
        <dbReference type="PROSITE" id="PS50109"/>
    </source>
</evidence>
<dbReference type="Gene3D" id="3.30.450.20">
    <property type="entry name" value="PAS domain"/>
    <property type="match status" value="5"/>
</dbReference>
<dbReference type="InterPro" id="IPR003594">
    <property type="entry name" value="HATPase_dom"/>
</dbReference>
<dbReference type="SMART" id="SM00387">
    <property type="entry name" value="HATPase_c"/>
    <property type="match status" value="1"/>
</dbReference>
<dbReference type="Gene3D" id="3.30.565.10">
    <property type="entry name" value="Histidine kinase-like ATPase, C-terminal domain"/>
    <property type="match status" value="1"/>
</dbReference>
<dbReference type="InterPro" id="IPR004358">
    <property type="entry name" value="Sig_transdc_His_kin-like_C"/>
</dbReference>
<dbReference type="PROSITE" id="PS50112">
    <property type="entry name" value="PAS"/>
    <property type="match status" value="3"/>
</dbReference>
<proteinExistence type="inferred from homology"/>
<dbReference type="InterPro" id="IPR046342">
    <property type="entry name" value="CBS_dom_sf"/>
</dbReference>
<feature type="domain" description="PAC" evidence="13">
    <location>
        <begin position="217"/>
        <end position="268"/>
    </location>
</feature>
<evidence type="ECO:0000313" key="16">
    <source>
        <dbReference type="Proteomes" id="UP000320055"/>
    </source>
</evidence>
<sequence>MCINNFIERNLLIVAPDTLLSDVTALMSQKRQKSLAGCVLVVAAAQLIGILTQSDVIKSIAQGFDITATTVERVMKSPVITVAYSQCDDIQSVCAVLQQHSISYLPVLGDSQEIIGVLSAKSLFQSLVNQNSDLALAEEKLAKSENLLRMIVESEPECVKLLDREGKLLEINPAELAIIEADSLAEILGKSFYPLVNPQHRQAFIELTESVFEGKSGRLEFKLTGLKGTPRWLETNAVPLRDGNRITALLAVTRDISEQQTALRERKNTELQLQQERDFSKAIINTVDALIAVLDHQGTIVSFNHTCEQVTGYSSTEIKGQQIWENLVAPEEKSTVKAVFERLLAGEVPNQYTNYWLAKDGTRHLISWSNTALFDAQGKVNFIIATGIDISEQRRFWNKLEHQYRQTKLLAEITRKIRISIDIEEILQTTVTEVQHLLTCDRVLIVEILPNNTALAISEAILPNLPPMLGYELVDPLLIGEQLAKYRQGEILAINNLATAAIATEIKQLLKQFQIQAKLVVPILSQNQIKGLLVAHQCHNPREWQKNEISLLTQLANQIGIALSHAQLLDNLESMVAERTVELTTTNQLLKEEIAEREQTEAALRENQQKLTGILDNADEAIISIDQQQQIQMFNRGAEKIFGYKATEIIGKSLDILLPEVFRQIHRTHVDYFSKSALQSRTMAERNSNVSGLRKNGEQFPAAASIAKLKTREGLLLTVMLKDITEQQQAKEKLQASQDLLTKAEKIAKIGSWEYNFAPQQLGWSEELFEILGFPKNRSVPPCEDILNRVYPADLLLVKKTLRQGHQEGKPWHFNYRFILPNGTIKYLESRGEPTVNSQGKVLKVWGTVMDISQRIEAEKSLQRSEEQLRLITDGLPVLIAYIDKQQHYLYNNRTYETWFGRPRSTLLGLEIADLFSADDYQKMLPYIKTALSGKVVSFEFQSTNENGHPYWMNATYIPDFDANNEVQGFFSMIDDITDRKQIERMKSEFVSIASHEMRTPLTSIYGVVKLLSAGHLGELSPAGVKMANMALKNSDRLINLVNDILDLERIESGRDQIEKQQCNSTELIQQAIDTIGSTAQNYQIVLQDNTPALEFLADSDRIVQTLSNLISNAIKFSPENSKIWITCQQQNKNILFTVKDRGRGIPHDKLETIFERFQQVDASDSRKKGGTGLGLAICRHIVEQHGGEIWAESIYGEGSTFFFTIPQQFE</sequence>
<evidence type="ECO:0000256" key="3">
    <source>
        <dbReference type="ARBA" id="ARBA00012438"/>
    </source>
</evidence>
<evidence type="ECO:0000259" key="10">
    <source>
        <dbReference type="PROSITE" id="PS50046"/>
    </source>
</evidence>
<feature type="domain" description="CBS" evidence="14">
    <location>
        <begin position="75"/>
        <end position="134"/>
    </location>
</feature>
<evidence type="ECO:0000259" key="13">
    <source>
        <dbReference type="PROSITE" id="PS50113"/>
    </source>
</evidence>
<dbReference type="Proteomes" id="UP000320055">
    <property type="component" value="Unassembled WGS sequence"/>
</dbReference>
<dbReference type="Pfam" id="PF13426">
    <property type="entry name" value="PAS_9"/>
    <property type="match status" value="2"/>
</dbReference>
<dbReference type="Pfam" id="PF00571">
    <property type="entry name" value="CBS"/>
    <property type="match status" value="2"/>
</dbReference>
<dbReference type="InterPro" id="IPR003018">
    <property type="entry name" value="GAF"/>
</dbReference>
<dbReference type="InterPro" id="IPR013655">
    <property type="entry name" value="PAS_fold_3"/>
</dbReference>
<dbReference type="SUPFAM" id="SSF54631">
    <property type="entry name" value="CBS-domain pair"/>
    <property type="match status" value="1"/>
</dbReference>
<dbReference type="InterPro" id="IPR000014">
    <property type="entry name" value="PAS"/>
</dbReference>
<dbReference type="EC" id="2.7.13.3" evidence="3"/>
<dbReference type="Pfam" id="PF01590">
    <property type="entry name" value="GAF"/>
    <property type="match status" value="1"/>
</dbReference>
<accession>A0A563VMI7</accession>
<dbReference type="PROSITE" id="PS51371">
    <property type="entry name" value="CBS"/>
    <property type="match status" value="2"/>
</dbReference>
<protein>
    <recommendedName>
        <fullName evidence="3">histidine kinase</fullName>
        <ecNumber evidence="3">2.7.13.3</ecNumber>
    </recommendedName>
</protein>
<dbReference type="SMART" id="SM00116">
    <property type="entry name" value="CBS"/>
    <property type="match status" value="2"/>
</dbReference>
<feature type="transmembrane region" description="Helical" evidence="9">
    <location>
        <begin position="34"/>
        <end position="52"/>
    </location>
</feature>
<feature type="domain" description="Histidine kinase" evidence="11">
    <location>
        <begin position="993"/>
        <end position="1210"/>
    </location>
</feature>
<dbReference type="InterPro" id="IPR005467">
    <property type="entry name" value="His_kinase_dom"/>
</dbReference>
<evidence type="ECO:0000256" key="7">
    <source>
        <dbReference type="ARBA" id="ARBA00023012"/>
    </source>
</evidence>
<dbReference type="Gene3D" id="3.10.580.10">
    <property type="entry name" value="CBS-domain"/>
    <property type="match status" value="1"/>
</dbReference>
<dbReference type="NCBIfam" id="TIGR00229">
    <property type="entry name" value="sensory_box"/>
    <property type="match status" value="4"/>
</dbReference>
<dbReference type="GO" id="GO:0000155">
    <property type="term" value="F:phosphorelay sensor kinase activity"/>
    <property type="evidence" value="ECO:0007669"/>
    <property type="project" value="InterPro"/>
</dbReference>
<dbReference type="InterPro" id="IPR052162">
    <property type="entry name" value="Sensor_kinase/Photoreceptor"/>
</dbReference>